<keyword evidence="4" id="KW-1185">Reference proteome</keyword>
<feature type="compositionally biased region" description="Low complexity" evidence="1">
    <location>
        <begin position="448"/>
        <end position="461"/>
    </location>
</feature>
<feature type="compositionally biased region" description="Low complexity" evidence="1">
    <location>
        <begin position="282"/>
        <end position="293"/>
    </location>
</feature>
<feature type="compositionally biased region" description="Polar residues" evidence="1">
    <location>
        <begin position="377"/>
        <end position="391"/>
    </location>
</feature>
<dbReference type="GO" id="GO:0042393">
    <property type="term" value="F:histone binding"/>
    <property type="evidence" value="ECO:0007669"/>
    <property type="project" value="TreeGrafter"/>
</dbReference>
<organism evidence="3 4">
    <name type="scientific">Tetraodon nigroviridis</name>
    <name type="common">Spotted green pufferfish</name>
    <name type="synonym">Chelonodon nigroviridis</name>
    <dbReference type="NCBI Taxonomy" id="99883"/>
    <lineage>
        <taxon>Eukaryota</taxon>
        <taxon>Metazoa</taxon>
        <taxon>Chordata</taxon>
        <taxon>Craniata</taxon>
        <taxon>Vertebrata</taxon>
        <taxon>Euteleostomi</taxon>
        <taxon>Actinopterygii</taxon>
        <taxon>Neopterygii</taxon>
        <taxon>Teleostei</taxon>
        <taxon>Neoteleostei</taxon>
        <taxon>Acanthomorphata</taxon>
        <taxon>Eupercaria</taxon>
        <taxon>Tetraodontiformes</taxon>
        <taxon>Tetradontoidea</taxon>
        <taxon>Tetraodontidae</taxon>
        <taxon>Tetraodon</taxon>
    </lineage>
</organism>
<reference evidence="4" key="1">
    <citation type="journal article" date="2004" name="Nature">
        <title>Genome duplication in the teleost fish Tetraodon nigroviridis reveals the early vertebrate proto-karyotype.</title>
        <authorList>
            <person name="Jaillon O."/>
            <person name="Aury J.-M."/>
            <person name="Brunet F."/>
            <person name="Petit J.-L."/>
            <person name="Stange-Thomann N."/>
            <person name="Mauceli E."/>
            <person name="Bouneau L."/>
            <person name="Fischer C."/>
            <person name="Ozouf-Costaz C."/>
            <person name="Bernot A."/>
            <person name="Nicaud S."/>
            <person name="Jaffe D."/>
            <person name="Fisher S."/>
            <person name="Lutfalla G."/>
            <person name="Dossat C."/>
            <person name="Segurens B."/>
            <person name="Dasilva C."/>
            <person name="Salanoubat M."/>
            <person name="Levy M."/>
            <person name="Boudet N."/>
            <person name="Castellano S."/>
            <person name="Anthouard V."/>
            <person name="Jubin C."/>
            <person name="Castelli V."/>
            <person name="Katinka M."/>
            <person name="Vacherie B."/>
            <person name="Biemont C."/>
            <person name="Skalli Z."/>
            <person name="Cattolico L."/>
            <person name="Poulain J."/>
            <person name="De Berardinis V."/>
            <person name="Cruaud C."/>
            <person name="Duprat S."/>
            <person name="Brottier P."/>
            <person name="Coutanceau J.-P."/>
            <person name="Gouzy J."/>
            <person name="Parra G."/>
            <person name="Lardier G."/>
            <person name="Chapple C."/>
            <person name="McKernan K.J."/>
            <person name="McEwan P."/>
            <person name="Bosak S."/>
            <person name="Kellis M."/>
            <person name="Volff J.-N."/>
            <person name="Guigo R."/>
            <person name="Zody M.C."/>
            <person name="Mesirov J."/>
            <person name="Lindblad-Toh K."/>
            <person name="Birren B."/>
            <person name="Nusbaum C."/>
            <person name="Kahn D."/>
            <person name="Robinson-Rechavi M."/>
            <person name="Laudet V."/>
            <person name="Schachter V."/>
            <person name="Quetier F."/>
            <person name="Saurin W."/>
            <person name="Scarpelli C."/>
            <person name="Wincker P."/>
            <person name="Lander E.S."/>
            <person name="Weissenbach J."/>
            <person name="Roest Crollius H."/>
        </authorList>
    </citation>
    <scope>NUCLEOTIDE SEQUENCE [LARGE SCALE GENOMIC DNA]</scope>
</reference>
<dbReference type="InterPro" id="IPR050548">
    <property type="entry name" value="PcG_chromatin_remod_factors"/>
</dbReference>
<feature type="region of interest" description="Disordered" evidence="1">
    <location>
        <begin position="98"/>
        <end position="128"/>
    </location>
</feature>
<feature type="compositionally biased region" description="Low complexity" evidence="1">
    <location>
        <begin position="321"/>
        <end position="344"/>
    </location>
</feature>
<feature type="region of interest" description="Disordered" evidence="1">
    <location>
        <begin position="226"/>
        <end position="269"/>
    </location>
</feature>
<dbReference type="Ensembl" id="ENSTNIT00000018178.1">
    <property type="protein sequence ID" value="ENSTNIP00000017954.1"/>
    <property type="gene ID" value="ENSTNIG00000014910.1"/>
</dbReference>
<dbReference type="Pfam" id="PF07647">
    <property type="entry name" value="SAM_2"/>
    <property type="match status" value="1"/>
</dbReference>
<name>H3DBR1_TETNG</name>
<dbReference type="STRING" id="99883.ENSTNIP00000017954"/>
<dbReference type="Gene3D" id="3.30.60.160">
    <property type="match status" value="1"/>
</dbReference>
<feature type="compositionally biased region" description="Low complexity" evidence="1">
    <location>
        <begin position="237"/>
        <end position="246"/>
    </location>
</feature>
<sequence length="788" mass="82308">MDGEKQEDSRRAATASSFASAAVTTATVCPGSSAGTRAPSGSLGIVSPDRTAVQVIQHAFQRPQSLAAQLLQQMYAAQQQHLMLQTAAHRPHLQSLATMHQASACQRQSTSSPSNGSIHPPAGVSTQVSLPASPVTAQLVGRTQNSISSGVSTTISQQAVLLGGRPDCNQAQMYLRTQMLILTPAASVAPVQSDLPAVTSCSSASNASQVQGLVLHHLPGALATALTPAAPKSPGDSLMSSQVSESSSERGQPEVAGSQVLTPDKKTRVPLPRADAAEAAALLSARPPGGALPARPPADHRRQPRSAPPQDTSSCPPPFLSKSRSSPGASASSSLTSASSANVQPQPPPQRRSSVPQVHLVLPGLPQDPPAAPQRPSLPSVQASAVGSQQAVLEERAPSTGGALRPAPHQSRPPPQTAAVDLKVQPAPGTRTPPTDWAGVLKSDRSPHLSTGSSPPSSGSLKLNAGGDASLEITGATLLAPVVSRDSPGPAAADSSSSLPAAVRCPSYPPSSPSGPHGALPTHVLTHLIEGFVIQEGLEPFPVVPSTLLKTKQASLPDSQEMKTNQDAARAESPLEANQSDSSDFELRCQYCGARGHACISVRSKRFCSMTCVRSSSVVCVSVCLLWFNKHITLLRAGRWGHRAAGRRGRPPSSVNGHPRELRLPGLSLTGGHVLQVHRPPRSRECGEEEEEEEACAPARLRKRVTTETISISDEAEEDRRPSLWDVERVFSYISSLPGGEDVAPAFRSQEIDGQALLLLTEDHLVGAMNLKLGPALKLYAHINSLKG</sequence>
<dbReference type="CDD" id="cd09577">
    <property type="entry name" value="SAM_Ph1_2_3"/>
    <property type="match status" value="1"/>
</dbReference>
<evidence type="ECO:0000313" key="3">
    <source>
        <dbReference type="Ensembl" id="ENSTNIP00000017954.1"/>
    </source>
</evidence>
<dbReference type="PANTHER" id="PTHR12247:SF88">
    <property type="entry name" value="POLYHOMEOTIC-LIKE PROTEIN 3"/>
    <property type="match status" value="1"/>
</dbReference>
<dbReference type="InterPro" id="IPR038603">
    <property type="entry name" value="Znf_FCS_sf"/>
</dbReference>
<evidence type="ECO:0000313" key="4">
    <source>
        <dbReference type="Proteomes" id="UP000007303"/>
    </source>
</evidence>
<feature type="region of interest" description="Disordered" evidence="1">
    <location>
        <begin position="486"/>
        <end position="519"/>
    </location>
</feature>
<dbReference type="InParanoid" id="H3DBR1"/>
<dbReference type="PROSITE" id="PS50105">
    <property type="entry name" value="SAM_DOMAIN"/>
    <property type="match status" value="1"/>
</dbReference>
<evidence type="ECO:0000259" key="2">
    <source>
        <dbReference type="PROSITE" id="PS50105"/>
    </source>
</evidence>
<dbReference type="GO" id="GO:0045892">
    <property type="term" value="P:negative regulation of DNA-templated transcription"/>
    <property type="evidence" value="ECO:0007669"/>
    <property type="project" value="TreeGrafter"/>
</dbReference>
<feature type="compositionally biased region" description="Low complexity" evidence="1">
    <location>
        <begin position="487"/>
        <end position="502"/>
    </location>
</feature>
<reference evidence="3" key="2">
    <citation type="submission" date="2025-08" db="UniProtKB">
        <authorList>
            <consortium name="Ensembl"/>
        </authorList>
    </citation>
    <scope>IDENTIFICATION</scope>
</reference>
<proteinExistence type="predicted"/>
<feature type="compositionally biased region" description="Polar residues" evidence="1">
    <location>
        <begin position="554"/>
        <end position="567"/>
    </location>
</feature>
<dbReference type="Proteomes" id="UP000007303">
    <property type="component" value="Unassembled WGS sequence"/>
</dbReference>
<protein>
    <recommendedName>
        <fullName evidence="2">SAM domain-containing protein</fullName>
    </recommendedName>
</protein>
<dbReference type="GeneTree" id="ENSGT00940000162952"/>
<dbReference type="PANTHER" id="PTHR12247">
    <property type="entry name" value="POLYCOMB GROUP PROTEIN"/>
    <property type="match status" value="1"/>
</dbReference>
<dbReference type="SUPFAM" id="SSF47769">
    <property type="entry name" value="SAM/Pointed domain"/>
    <property type="match status" value="1"/>
</dbReference>
<dbReference type="Gene3D" id="1.10.150.50">
    <property type="entry name" value="Transcription Factor, Ets-1"/>
    <property type="match status" value="1"/>
</dbReference>
<feature type="domain" description="SAM" evidence="2">
    <location>
        <begin position="725"/>
        <end position="788"/>
    </location>
</feature>
<feature type="compositionally biased region" description="Polar residues" evidence="1">
    <location>
        <begin position="98"/>
        <end position="117"/>
    </location>
</feature>
<evidence type="ECO:0000256" key="1">
    <source>
        <dbReference type="SAM" id="MobiDB-lite"/>
    </source>
</evidence>
<reference evidence="3" key="3">
    <citation type="submission" date="2025-09" db="UniProtKB">
        <authorList>
            <consortium name="Ensembl"/>
        </authorList>
    </citation>
    <scope>IDENTIFICATION</scope>
</reference>
<dbReference type="OMA" id="HSENCSA"/>
<dbReference type="GO" id="GO:0003682">
    <property type="term" value="F:chromatin binding"/>
    <property type="evidence" value="ECO:0007669"/>
    <property type="project" value="TreeGrafter"/>
</dbReference>
<dbReference type="AlphaFoldDB" id="H3DBR1"/>
<dbReference type="InterPro" id="IPR013761">
    <property type="entry name" value="SAM/pointed_sf"/>
</dbReference>
<dbReference type="SMART" id="SM00454">
    <property type="entry name" value="SAM"/>
    <property type="match status" value="1"/>
</dbReference>
<feature type="region of interest" description="Disordered" evidence="1">
    <location>
        <begin position="554"/>
        <end position="579"/>
    </location>
</feature>
<accession>H3DBR1</accession>
<dbReference type="InterPro" id="IPR001660">
    <property type="entry name" value="SAM"/>
</dbReference>
<dbReference type="HOGENOM" id="CLU_012048_0_0_1"/>
<feature type="region of interest" description="Disordered" evidence="1">
    <location>
        <begin position="282"/>
        <end position="466"/>
    </location>
</feature>
<dbReference type="GO" id="GO:0035102">
    <property type="term" value="C:PRC1 complex"/>
    <property type="evidence" value="ECO:0007669"/>
    <property type="project" value="TreeGrafter"/>
</dbReference>